<evidence type="ECO:0000256" key="5">
    <source>
        <dbReference type="ARBA" id="ARBA00023242"/>
    </source>
</evidence>
<dbReference type="GO" id="GO:0000462">
    <property type="term" value="P:maturation of SSU-rRNA from tricistronic rRNA transcript (SSU-rRNA, 5.8S rRNA, LSU-rRNA)"/>
    <property type="evidence" value="ECO:0007669"/>
    <property type="project" value="TreeGrafter"/>
</dbReference>
<proteinExistence type="inferred from homology"/>
<evidence type="ECO:0000256" key="3">
    <source>
        <dbReference type="ARBA" id="ARBA00022517"/>
    </source>
</evidence>
<name>A0A068YLJ6_ECHMU</name>
<dbReference type="AlphaFoldDB" id="A0A068YLJ6"/>
<comment type="function">
    <text evidence="6">Component of the 90S pre-ribosome involved in the maturation of rRNAs. Required for early cleavages of the pre-RNAs in the 40S ribosomal subunit maturation pathway.</text>
</comment>
<evidence type="ECO:0000256" key="6">
    <source>
        <dbReference type="RuleBase" id="RU368027"/>
    </source>
</evidence>
<dbReference type="Pfam" id="PF06102">
    <property type="entry name" value="RRP36"/>
    <property type="match status" value="1"/>
</dbReference>
<keyword evidence="4 6" id="KW-0698">rRNA processing</keyword>
<protein>
    <recommendedName>
        <fullName evidence="6">rRNA biogenesis protein RRP36</fullName>
    </recommendedName>
</protein>
<evidence type="ECO:0000313" key="8">
    <source>
        <dbReference type="EMBL" id="CDS43060.1"/>
    </source>
</evidence>
<dbReference type="OrthoDB" id="6279911at2759"/>
<dbReference type="EMBL" id="LN902842">
    <property type="protein sequence ID" value="CDS43060.1"/>
    <property type="molecule type" value="Genomic_DNA"/>
</dbReference>
<comment type="subunit">
    <text evidence="6">Associates with 90S and pre-40S pre-ribosomal particles.</text>
</comment>
<accession>A0A068YLJ6</accession>
<keyword evidence="5 6" id="KW-0539">Nucleus</keyword>
<organism evidence="8 9">
    <name type="scientific">Echinococcus multilocularis</name>
    <name type="common">Fox tapeworm</name>
    <dbReference type="NCBI Taxonomy" id="6211"/>
    <lineage>
        <taxon>Eukaryota</taxon>
        <taxon>Metazoa</taxon>
        <taxon>Spiralia</taxon>
        <taxon>Lophotrochozoa</taxon>
        <taxon>Platyhelminthes</taxon>
        <taxon>Cestoda</taxon>
        <taxon>Eucestoda</taxon>
        <taxon>Cyclophyllidea</taxon>
        <taxon>Taeniidae</taxon>
        <taxon>Echinococcus</taxon>
    </lineage>
</organism>
<gene>
    <name evidence="8" type="ORF">EmuJ_001079000</name>
</gene>
<evidence type="ECO:0000256" key="7">
    <source>
        <dbReference type="SAM" id="Coils"/>
    </source>
</evidence>
<dbReference type="Proteomes" id="UP000017246">
    <property type="component" value="Unassembled WGS sequence"/>
</dbReference>
<comment type="similarity">
    <text evidence="2 6">Belongs to the RRP36 family.</text>
</comment>
<dbReference type="PANTHER" id="PTHR21738">
    <property type="entry name" value="RIBOSOMAL RNA PROCESSING PROTEIN 36 HOMOLOG"/>
    <property type="match status" value="1"/>
</dbReference>
<evidence type="ECO:0000256" key="4">
    <source>
        <dbReference type="ARBA" id="ARBA00022552"/>
    </source>
</evidence>
<keyword evidence="3 6" id="KW-0690">Ribosome biogenesis</keyword>
<keyword evidence="9" id="KW-1185">Reference proteome</keyword>
<dbReference type="InterPro" id="IPR009292">
    <property type="entry name" value="RRP36"/>
</dbReference>
<keyword evidence="6" id="KW-0687">Ribonucleoprotein</keyword>
<dbReference type="GO" id="GO:0005730">
    <property type="term" value="C:nucleolus"/>
    <property type="evidence" value="ECO:0007669"/>
    <property type="project" value="UniProtKB-SubCell"/>
</dbReference>
<evidence type="ECO:0000256" key="2">
    <source>
        <dbReference type="ARBA" id="ARBA00009418"/>
    </source>
</evidence>
<keyword evidence="7" id="KW-0175">Coiled coil</keyword>
<evidence type="ECO:0000313" key="9">
    <source>
        <dbReference type="Proteomes" id="UP000017246"/>
    </source>
</evidence>
<reference evidence="8" key="1">
    <citation type="journal article" date="2013" name="Nature">
        <title>The genomes of four tapeworm species reveal adaptations to parasitism.</title>
        <authorList>
            <person name="Tsai I.J."/>
            <person name="Zarowiecki M."/>
            <person name="Holroyd N."/>
            <person name="Garciarrubio A."/>
            <person name="Sanchez-Flores A."/>
            <person name="Brooks K.L."/>
            <person name="Tracey A."/>
            <person name="Bobes R.J."/>
            <person name="Fragoso G."/>
            <person name="Sciutto E."/>
            <person name="Aslett M."/>
            <person name="Beasley H."/>
            <person name="Bennett H.M."/>
            <person name="Cai J."/>
            <person name="Camicia F."/>
            <person name="Clark R."/>
            <person name="Cucher M."/>
            <person name="De Silva N."/>
            <person name="Day T.A."/>
            <person name="Deplazes P."/>
            <person name="Estrada K."/>
            <person name="Fernandez C."/>
            <person name="Holland P.W."/>
            <person name="Hou J."/>
            <person name="Hu S."/>
            <person name="Huckvale T."/>
            <person name="Hung S.S."/>
            <person name="Kamenetzky L."/>
            <person name="Keane J.A."/>
            <person name="Kiss F."/>
            <person name="Koziol U."/>
            <person name="Lambert O."/>
            <person name="Liu K."/>
            <person name="Luo X."/>
            <person name="Luo Y."/>
            <person name="Macchiaroli N."/>
            <person name="Nichol S."/>
            <person name="Paps J."/>
            <person name="Parkinson J."/>
            <person name="Pouchkina-Stantcheva N."/>
            <person name="Riddiford N."/>
            <person name="Rosenzvit M."/>
            <person name="Salinas G."/>
            <person name="Wasmuth J.D."/>
            <person name="Zamanian M."/>
            <person name="Zheng Y."/>
            <person name="Cai X."/>
            <person name="Soberon X."/>
            <person name="Olson P.D."/>
            <person name="Laclette J.P."/>
            <person name="Brehm K."/>
            <person name="Berriman M."/>
            <person name="Garciarrubio A."/>
            <person name="Bobes R.J."/>
            <person name="Fragoso G."/>
            <person name="Sanchez-Flores A."/>
            <person name="Estrada K."/>
            <person name="Cevallos M.A."/>
            <person name="Morett E."/>
            <person name="Gonzalez V."/>
            <person name="Portillo T."/>
            <person name="Ochoa-Leyva A."/>
            <person name="Jose M.V."/>
            <person name="Sciutto E."/>
            <person name="Landa A."/>
            <person name="Jimenez L."/>
            <person name="Valdes V."/>
            <person name="Carrero J.C."/>
            <person name="Larralde C."/>
            <person name="Morales-Montor J."/>
            <person name="Limon-Lason J."/>
            <person name="Soberon X."/>
            <person name="Laclette J.P."/>
        </authorList>
    </citation>
    <scope>NUCLEOTIDE SEQUENCE [LARGE SCALE GENOMIC DNA]</scope>
</reference>
<evidence type="ECO:0000256" key="1">
    <source>
        <dbReference type="ARBA" id="ARBA00004604"/>
    </source>
</evidence>
<dbReference type="GO" id="GO:0030686">
    <property type="term" value="C:90S preribosome"/>
    <property type="evidence" value="ECO:0007669"/>
    <property type="project" value="TreeGrafter"/>
</dbReference>
<feature type="coiled-coil region" evidence="7">
    <location>
        <begin position="64"/>
        <end position="91"/>
    </location>
</feature>
<sequence>MASCSESGLTDEPIAVPFKQLKKTKFALSNHLERVFTAARKEFLRKRSFRDPRFDPRVNGLCVLSDWTSLKEEQEKNLRTLKKQLRKVRNGERREKIKRAIKLLNQRRATEKDVELKRRVKRDLQKAQMADLMAGKRATFITRSKLREKVKEERLKSLSKRGKERYLSRQANKKYTADAFGD</sequence>
<dbReference type="PANTHER" id="PTHR21738:SF0">
    <property type="entry name" value="RIBOSOMAL RNA PROCESSING PROTEIN 36 HOMOLOG"/>
    <property type="match status" value="1"/>
</dbReference>
<reference evidence="8" key="2">
    <citation type="submission" date="2015-11" db="EMBL/GenBank/DDBJ databases">
        <authorList>
            <person name="Zhang Y."/>
            <person name="Guo Z."/>
        </authorList>
    </citation>
    <scope>NUCLEOTIDE SEQUENCE</scope>
</reference>
<comment type="subcellular location">
    <subcellularLocation>
        <location evidence="1 6">Nucleus</location>
        <location evidence="1 6">Nucleolus</location>
    </subcellularLocation>
</comment>
<dbReference type="OMA" id="PRVDGIC"/>